<dbReference type="Proteomes" id="UP001241377">
    <property type="component" value="Unassembled WGS sequence"/>
</dbReference>
<reference evidence="1" key="1">
    <citation type="submission" date="2023-04" db="EMBL/GenBank/DDBJ databases">
        <title>Draft Genome sequencing of Naganishia species isolated from polar environments using Oxford Nanopore Technology.</title>
        <authorList>
            <person name="Leo P."/>
            <person name="Venkateswaran K."/>
        </authorList>
    </citation>
    <scope>NUCLEOTIDE SEQUENCE</scope>
    <source>
        <strain evidence="1">MNA-CCFEE 5261</strain>
    </source>
</reference>
<gene>
    <name evidence="1" type="ORF">QFC19_008459</name>
</gene>
<name>A0ACC2V3A2_9TREE</name>
<protein>
    <submittedName>
        <fullName evidence="1">Uncharacterized protein</fullName>
    </submittedName>
</protein>
<accession>A0ACC2V3A2</accession>
<sequence>MSSDFAARITLDEWQEYQNLKANFHRYTDSYAREQQTLIARIDHLQIENAALHDKLLTQKQYCDVQGKRGMDDAGVQSESMARRLSRRASLFDGTWTNSLQSTMVSPYPPTIFSPSVSISRARKPTLAVTVPDRMPPSLSWSSDGQPKSSFDAPSSWTLSPWSSVSQKQERRSGSYLPAISSPHGSHDVAGGNEPLSQTDWAYTDFEDDDAPPPGTAVSAPADLVTGSSIGNARYTMVLIDASNVTFPVELVVQGKRGGHAFVDNLHHMIVGQLAKHELAPITDAFMVRVVMLYGEYGNVKEGSVNLKPMEEFSLGIQSHMSSMPFEVIPSIRFNDLPSALLSALRMCLSDDDCQRVFLAADTSLPAYHDALLNLSATSNISKLLLLNGDVDTQNMGLTCLDVRDVVSSIDKIGSLVPLSTTLTRAGTDEAKWYPPAYSAVTKAASHPDLLRDHSAMSSARDSRNETTETWHFSSLPQPVTVPHMPIVHGKSAFCLK</sequence>
<comment type="caution">
    <text evidence="1">The sequence shown here is derived from an EMBL/GenBank/DDBJ whole genome shotgun (WGS) entry which is preliminary data.</text>
</comment>
<evidence type="ECO:0000313" key="2">
    <source>
        <dbReference type="Proteomes" id="UP001241377"/>
    </source>
</evidence>
<proteinExistence type="predicted"/>
<dbReference type="EMBL" id="JASBWR010000127">
    <property type="protein sequence ID" value="KAJ9093116.1"/>
    <property type="molecule type" value="Genomic_DNA"/>
</dbReference>
<evidence type="ECO:0000313" key="1">
    <source>
        <dbReference type="EMBL" id="KAJ9093116.1"/>
    </source>
</evidence>
<organism evidence="1 2">
    <name type="scientific">Naganishia cerealis</name>
    <dbReference type="NCBI Taxonomy" id="610337"/>
    <lineage>
        <taxon>Eukaryota</taxon>
        <taxon>Fungi</taxon>
        <taxon>Dikarya</taxon>
        <taxon>Basidiomycota</taxon>
        <taxon>Agaricomycotina</taxon>
        <taxon>Tremellomycetes</taxon>
        <taxon>Filobasidiales</taxon>
        <taxon>Filobasidiaceae</taxon>
        <taxon>Naganishia</taxon>
    </lineage>
</organism>
<keyword evidence="2" id="KW-1185">Reference proteome</keyword>